<dbReference type="SUPFAM" id="SSF48452">
    <property type="entry name" value="TPR-like"/>
    <property type="match status" value="1"/>
</dbReference>
<dbReference type="EMBL" id="CP096983">
    <property type="protein sequence ID" value="URZ11833.1"/>
    <property type="molecule type" value="Genomic_DNA"/>
</dbReference>
<dbReference type="SMART" id="SM00028">
    <property type="entry name" value="TPR"/>
    <property type="match status" value="2"/>
</dbReference>
<dbReference type="AlphaFoldDB" id="A0A1S8L524"/>
<protein>
    <submittedName>
        <fullName evidence="1">Uncharacterized protein</fullName>
    </submittedName>
</protein>
<dbReference type="STRING" id="84029.CROST_24350"/>
<gene>
    <name evidence="1" type="ORF">CROST_025500</name>
</gene>
<dbReference type="RefSeq" id="WP_077834423.1">
    <property type="nucleotide sequence ID" value="NZ_CP096983.1"/>
</dbReference>
<dbReference type="Pfam" id="PF13181">
    <property type="entry name" value="TPR_8"/>
    <property type="match status" value="2"/>
</dbReference>
<organism evidence="1 2">
    <name type="scientific">Clostridium felsineum</name>
    <dbReference type="NCBI Taxonomy" id="36839"/>
    <lineage>
        <taxon>Bacteria</taxon>
        <taxon>Bacillati</taxon>
        <taxon>Bacillota</taxon>
        <taxon>Clostridia</taxon>
        <taxon>Eubacteriales</taxon>
        <taxon>Clostridiaceae</taxon>
        <taxon>Clostridium</taxon>
    </lineage>
</organism>
<evidence type="ECO:0000313" key="1">
    <source>
        <dbReference type="EMBL" id="URZ11833.1"/>
    </source>
</evidence>
<dbReference type="InterPro" id="IPR011990">
    <property type="entry name" value="TPR-like_helical_dom_sf"/>
</dbReference>
<evidence type="ECO:0000313" key="2">
    <source>
        <dbReference type="Proteomes" id="UP000190951"/>
    </source>
</evidence>
<keyword evidence="2" id="KW-1185">Reference proteome</keyword>
<dbReference type="InterPro" id="IPR019734">
    <property type="entry name" value="TPR_rpt"/>
</dbReference>
<sequence length="181" mass="21813">MDDVDYFTNATINIKMLEKDKEYKECIERTKLLLQEIKLTQYSNKKPDEWFCYIELARCYKNINQYDKALKYIKQAEQNYWDDYGFDYMGITCKASIYEAMGNIDDAILLYRQCLEYIKTIPNMERVEASTMFNIGYLSRNPFIMNRAINIYKTYCKNTWNYKKTLNDMEDYLKEILASKN</sequence>
<accession>A0A1S8L524</accession>
<dbReference type="Gene3D" id="1.25.40.10">
    <property type="entry name" value="Tetratricopeptide repeat domain"/>
    <property type="match status" value="1"/>
</dbReference>
<name>A0A1S8L524_9CLOT</name>
<dbReference type="Proteomes" id="UP000190951">
    <property type="component" value="Chromosome"/>
</dbReference>
<proteinExistence type="predicted"/>
<dbReference type="KEGG" id="crw:CROST_025500"/>
<reference evidence="1 2" key="1">
    <citation type="submission" date="2022-04" db="EMBL/GenBank/DDBJ databases">
        <title>Genome sequence of C. roseum typestrain.</title>
        <authorList>
            <person name="Poehlein A."/>
            <person name="Schoch T."/>
            <person name="Duerre P."/>
            <person name="Daniel R."/>
        </authorList>
    </citation>
    <scope>NUCLEOTIDE SEQUENCE [LARGE SCALE GENOMIC DNA]</scope>
    <source>
        <strain evidence="1 2">DSM 7320</strain>
    </source>
</reference>